<evidence type="ECO:0000256" key="7">
    <source>
        <dbReference type="SAM" id="Phobius"/>
    </source>
</evidence>
<keyword evidence="5 7" id="KW-0472">Membrane</keyword>
<dbReference type="OrthoDB" id="10040809at2759"/>
<feature type="region of interest" description="Disordered" evidence="6">
    <location>
        <begin position="54"/>
        <end position="84"/>
    </location>
</feature>
<accession>A0A7T8GV11</accession>
<evidence type="ECO:0000256" key="4">
    <source>
        <dbReference type="ARBA" id="ARBA00022989"/>
    </source>
</evidence>
<comment type="subcellular location">
    <subcellularLocation>
        <location evidence="1">Membrane</location>
        <topology evidence="1">Single-pass membrane protein</topology>
    </subcellularLocation>
</comment>
<keyword evidence="4 7" id="KW-1133">Transmembrane helix</keyword>
<evidence type="ECO:0000256" key="6">
    <source>
        <dbReference type="SAM" id="MobiDB-lite"/>
    </source>
</evidence>
<comment type="similarity">
    <text evidence="2">Belongs to the UPF0239 family.</text>
</comment>
<evidence type="ECO:0000256" key="1">
    <source>
        <dbReference type="ARBA" id="ARBA00004167"/>
    </source>
</evidence>
<evidence type="ECO:0008006" key="10">
    <source>
        <dbReference type="Google" id="ProtNLM"/>
    </source>
</evidence>
<evidence type="ECO:0000256" key="2">
    <source>
        <dbReference type="ARBA" id="ARBA00006839"/>
    </source>
</evidence>
<name>A0A7T8GV11_CALRO</name>
<evidence type="ECO:0000313" key="8">
    <source>
        <dbReference type="EMBL" id="QQP38101.1"/>
    </source>
</evidence>
<dbReference type="Proteomes" id="UP000595437">
    <property type="component" value="Chromosome 13"/>
</dbReference>
<gene>
    <name evidence="8" type="ORF">FKW44_018588</name>
</gene>
<evidence type="ECO:0000256" key="3">
    <source>
        <dbReference type="ARBA" id="ARBA00022692"/>
    </source>
</evidence>
<dbReference type="GO" id="GO:0016020">
    <property type="term" value="C:membrane"/>
    <property type="evidence" value="ECO:0007669"/>
    <property type="project" value="UniProtKB-SubCell"/>
</dbReference>
<reference evidence="9" key="1">
    <citation type="submission" date="2021-01" db="EMBL/GenBank/DDBJ databases">
        <title>Caligus Genome Assembly.</title>
        <authorList>
            <person name="Gallardo-Escarate C."/>
        </authorList>
    </citation>
    <scope>NUCLEOTIDE SEQUENCE [LARGE SCALE GENOMIC DNA]</scope>
</reference>
<organism evidence="8 9">
    <name type="scientific">Caligus rogercresseyi</name>
    <name type="common">Sea louse</name>
    <dbReference type="NCBI Taxonomy" id="217165"/>
    <lineage>
        <taxon>Eukaryota</taxon>
        <taxon>Metazoa</taxon>
        <taxon>Ecdysozoa</taxon>
        <taxon>Arthropoda</taxon>
        <taxon>Crustacea</taxon>
        <taxon>Multicrustacea</taxon>
        <taxon>Hexanauplia</taxon>
        <taxon>Copepoda</taxon>
        <taxon>Siphonostomatoida</taxon>
        <taxon>Caligidae</taxon>
        <taxon>Caligus</taxon>
    </lineage>
</organism>
<dbReference type="EMBL" id="CP045902">
    <property type="protein sequence ID" value="QQP38101.1"/>
    <property type="molecule type" value="Genomic_DNA"/>
</dbReference>
<evidence type="ECO:0000313" key="9">
    <source>
        <dbReference type="Proteomes" id="UP000595437"/>
    </source>
</evidence>
<proteinExistence type="inferred from homology"/>
<keyword evidence="9" id="KW-1185">Reference proteome</keyword>
<evidence type="ECO:0000256" key="5">
    <source>
        <dbReference type="ARBA" id="ARBA00023136"/>
    </source>
</evidence>
<sequence>MDSVYSEHLSAAAELIPPEEWYEHLLRLGLYLGAFFQLACILAVLFLPGKEGLPEELEDSPGSSRRTLSQGQGKRSIDRSKKKR</sequence>
<feature type="transmembrane region" description="Helical" evidence="7">
    <location>
        <begin position="28"/>
        <end position="47"/>
    </location>
</feature>
<dbReference type="InterPro" id="IPR009621">
    <property type="entry name" value="UPF0239"/>
</dbReference>
<protein>
    <recommendedName>
        <fullName evidence="10">Protein anon-73B1</fullName>
    </recommendedName>
</protein>
<keyword evidence="3 7" id="KW-0812">Transmembrane</keyword>
<feature type="compositionally biased region" description="Basic and acidic residues" evidence="6">
    <location>
        <begin position="75"/>
        <end position="84"/>
    </location>
</feature>
<feature type="compositionally biased region" description="Polar residues" evidence="6">
    <location>
        <begin position="61"/>
        <end position="73"/>
    </location>
</feature>
<dbReference type="Pfam" id="PF06783">
    <property type="entry name" value="UPF0239"/>
    <property type="match status" value="1"/>
</dbReference>
<dbReference type="AlphaFoldDB" id="A0A7T8GV11"/>